<evidence type="ECO:0000313" key="2">
    <source>
        <dbReference type="EMBL" id="SMY20380.1"/>
    </source>
</evidence>
<organism evidence="2 3">
    <name type="scientific">Zymoseptoria tritici ST99CH_1A5</name>
    <dbReference type="NCBI Taxonomy" id="1276529"/>
    <lineage>
        <taxon>Eukaryota</taxon>
        <taxon>Fungi</taxon>
        <taxon>Dikarya</taxon>
        <taxon>Ascomycota</taxon>
        <taxon>Pezizomycotina</taxon>
        <taxon>Dothideomycetes</taxon>
        <taxon>Dothideomycetidae</taxon>
        <taxon>Mycosphaerellales</taxon>
        <taxon>Mycosphaerellaceae</taxon>
        <taxon>Zymoseptoria</taxon>
    </lineage>
</organism>
<feature type="compositionally biased region" description="Basic and acidic residues" evidence="1">
    <location>
        <begin position="406"/>
        <end position="430"/>
    </location>
</feature>
<evidence type="ECO:0000313" key="3">
    <source>
        <dbReference type="Proteomes" id="UP000215453"/>
    </source>
</evidence>
<feature type="region of interest" description="Disordered" evidence="1">
    <location>
        <begin position="404"/>
        <end position="433"/>
    </location>
</feature>
<dbReference type="Proteomes" id="UP000215453">
    <property type="component" value="Chromosome 1"/>
</dbReference>
<dbReference type="EMBL" id="LT882676">
    <property type="protein sequence ID" value="SMY20380.1"/>
    <property type="molecule type" value="Genomic_DNA"/>
</dbReference>
<feature type="compositionally biased region" description="Basic and acidic residues" evidence="1">
    <location>
        <begin position="268"/>
        <end position="285"/>
    </location>
</feature>
<feature type="compositionally biased region" description="Low complexity" evidence="1">
    <location>
        <begin position="123"/>
        <end position="133"/>
    </location>
</feature>
<feature type="region of interest" description="Disordered" evidence="1">
    <location>
        <begin position="878"/>
        <end position="900"/>
    </location>
</feature>
<feature type="region of interest" description="Disordered" evidence="1">
    <location>
        <begin position="917"/>
        <end position="1019"/>
    </location>
</feature>
<accession>A0A1Y6LAP4</accession>
<feature type="compositionally biased region" description="Basic and acidic residues" evidence="1">
    <location>
        <begin position="314"/>
        <end position="323"/>
    </location>
</feature>
<feature type="compositionally biased region" description="Low complexity" evidence="1">
    <location>
        <begin position="1232"/>
        <end position="1248"/>
    </location>
</feature>
<feature type="compositionally biased region" description="Basic and acidic residues" evidence="1">
    <location>
        <begin position="239"/>
        <end position="252"/>
    </location>
</feature>
<feature type="compositionally biased region" description="Polar residues" evidence="1">
    <location>
        <begin position="639"/>
        <end position="650"/>
    </location>
</feature>
<feature type="compositionally biased region" description="Low complexity" evidence="1">
    <location>
        <begin position="535"/>
        <end position="546"/>
    </location>
</feature>
<feature type="compositionally biased region" description="Low complexity" evidence="1">
    <location>
        <begin position="1201"/>
        <end position="1211"/>
    </location>
</feature>
<feature type="compositionally biased region" description="Low complexity" evidence="1">
    <location>
        <begin position="1183"/>
        <end position="1192"/>
    </location>
</feature>
<gene>
    <name evidence="2" type="ORF">ZT1A5_G1815</name>
</gene>
<feature type="compositionally biased region" description="Basic and acidic residues" evidence="1">
    <location>
        <begin position="674"/>
        <end position="688"/>
    </location>
</feature>
<feature type="compositionally biased region" description="Polar residues" evidence="1">
    <location>
        <begin position="1059"/>
        <end position="1069"/>
    </location>
</feature>
<feature type="compositionally biased region" description="Polar residues" evidence="1">
    <location>
        <begin position="1249"/>
        <end position="1260"/>
    </location>
</feature>
<reference evidence="2 3" key="1">
    <citation type="submission" date="2016-10" db="EMBL/GenBank/DDBJ databases">
        <authorList>
            <person name="Varghese N."/>
        </authorList>
    </citation>
    <scope>NUCLEOTIDE SEQUENCE [LARGE SCALE GENOMIC DNA]</scope>
</reference>
<feature type="compositionally biased region" description="Polar residues" evidence="1">
    <location>
        <begin position="1140"/>
        <end position="1153"/>
    </location>
</feature>
<proteinExistence type="predicted"/>
<name>A0A1Y6LAP4_ZYMTR</name>
<dbReference type="AlphaFoldDB" id="A0A1Y6LAP4"/>
<feature type="region of interest" description="Disordered" evidence="1">
    <location>
        <begin position="1046"/>
        <end position="1260"/>
    </location>
</feature>
<sequence>MNHDTGQSSSRRHDSLPDPNDGVDTAKIDRDDSENEVDADKQGGSRKGAALPANPRELDTKASGNASAKSKGKERASLGSVENMSHPLEEQESELNADSESTTTAIQEDNDNQTFSSNAVTDSPSPRSSSPESAILSKLRLAMWNRHLVSPKSRSTPSNIDNFVFPNPEDKEEFFALLDETYGTWSLADKRRKLMDIWAEDEERRNEEEKERSRQSGTLAGLGSWISGLTIGGWTLGARKREESSAREKDDDPLIELGPMNSGALNSSERRVKKENAPPRMRLPESWRPIASSSSSSTRRLLEQPPRRKSVQYHPEHEIRELDPESATLPNEGSVRGEVGTQVISDEARVKVAEGKERRRVRSRRRSEQWRLEREIEEEWEREVEANTKFRKSYRNVRIPRRRSGTRREYRDGRDEEIDSGRAQETEHVENTGVSRAPGDVVHEASGLEYGTYAVNEITFHTSVPETLHPRTTLAELLDSMPETGSTPIRAPPIVEDATNNGTIVRRSLGISGFLAQFLDEIGNEIMPGLEDSDSSGSESESGAESMLETEDEPENTRTTASTDDLEHNGITDEEVIDAMLRGYTQDHRESTYDGGPIQKLDSAIDLLEKEKAGPAPKPMKATLPTISTVPNILANSMMGVTQDVSPETPSTRRRRKKCAGRGDIDHSYSPPAEDSRCSPPEQKRNVPEEELDGGLAATLMCLAARVAEEPDPLRFLVGYKPLSAIRNERQHAVGSESDAASARPPSIATPSKTSSPPTLARFPIPTCFETSHTDPYNQDFDNALEESYNSLGLLSMFSNDRQTPISEQVRTALRSVDEATREKYAQHIWSMGLRSLWAKLRQDPASPRVDAPESGDIVITITEVGDDEDADETYEPYPTFSVKGLGILPDPSDDGEEDGEYELELLSEAERIAERVRRRSDAGDAGDGGMEGDVESEEERRRRLQRSPRLVPKVRIGGVTSISDPAPQLLDSPRRGENADGAGMDGDVESEEERMRRLQGSPRVMGMNRRPQVPNGAQGIRLVQRMIAAEKEAGMKRLMDSIRLSKDAGEDEEEGDLYTSSPWKTSRAGSVDGSMEEELYTSSPREKVTANARLEVEELQLFPTDSSGENPTAMEKDMRQDSGAESSASSLIDEADSGYETTNAGQRPSTAPSAPIAVPATSRSAFDQTPPDVVPLSLTKQTSATSTSIPSAPIPIPVGSKPIRPSIIIPSKPPIEPAPLSATSVNENNDPSSISPRSTSSSTSASRQLSFNLDGTAQD</sequence>
<feature type="compositionally biased region" description="Polar residues" evidence="1">
    <location>
        <begin position="98"/>
        <end position="122"/>
    </location>
</feature>
<evidence type="ECO:0000256" key="1">
    <source>
        <dbReference type="SAM" id="MobiDB-lite"/>
    </source>
</evidence>
<protein>
    <submittedName>
        <fullName evidence="2">Uncharacterized protein</fullName>
    </submittedName>
</protein>
<feature type="compositionally biased region" description="Polar residues" evidence="1">
    <location>
        <begin position="749"/>
        <end position="758"/>
    </location>
</feature>
<feature type="region of interest" description="Disordered" evidence="1">
    <location>
        <begin position="639"/>
        <end position="692"/>
    </location>
</feature>
<feature type="compositionally biased region" description="Polar residues" evidence="1">
    <location>
        <begin position="1222"/>
        <end position="1231"/>
    </location>
</feature>
<feature type="region of interest" description="Disordered" evidence="1">
    <location>
        <begin position="1"/>
        <end position="134"/>
    </location>
</feature>
<feature type="region of interest" description="Disordered" evidence="1">
    <location>
        <begin position="526"/>
        <end position="571"/>
    </location>
</feature>
<feature type="region of interest" description="Disordered" evidence="1">
    <location>
        <begin position="731"/>
        <end position="760"/>
    </location>
</feature>
<feature type="region of interest" description="Disordered" evidence="1">
    <location>
        <begin position="239"/>
        <end position="335"/>
    </location>
</feature>